<dbReference type="EMBL" id="BEXT01000001">
    <property type="protein sequence ID" value="GBC59391.1"/>
    <property type="molecule type" value="Genomic_DNA"/>
</dbReference>
<dbReference type="GO" id="GO:0016020">
    <property type="term" value="C:membrane"/>
    <property type="evidence" value="ECO:0007669"/>
    <property type="project" value="InterPro"/>
</dbReference>
<sequence>MEAILSKTAVRGRFGISAKTSFFSGVIVFFILVIASLILLRFQSGMMNRIIDGNIRGMEKTLQAHGERQHTQGRKAIEANAEMLSKIAATALYNFDRVGLEWIMTSYIKMDEIQAVQVLDHKGVPFFAIWKLPDIRTGPTLPEALTSDNPKKFVFDSHYEKQFMGKLTVYYNNTGIDAQVAKSRQEALTAIAAFREIIDSQMNQAVGRQFVGIFCVVAILVLAVVICLRIFAIRPIERIIRGVNEEVSQFNSVSRQISSASTELAGGVDRQAVSLSDVMTLLEDMVRRAQASITCSEQLNRMGEEAGQVVSQVNSAWAALARFMEDIEEAGQHTSEIIERIESIAFQTRLLSLNAAVEATRAQKAGAGFAVVADEVRRFSERSAEAARMTKQRVDETRRVVQTGKDLMEKHNTAFGQVAENFASMKKLVADITLANRTQGNSIERINRAVLEADTVTHQNSDNARISASTSVQINGQARQLELFINDLSALVGNGVKNSVSEN</sequence>
<evidence type="ECO:0000313" key="6">
    <source>
        <dbReference type="EMBL" id="GBC59391.1"/>
    </source>
</evidence>
<evidence type="ECO:0000256" key="3">
    <source>
        <dbReference type="PROSITE-ProRule" id="PRU00284"/>
    </source>
</evidence>
<protein>
    <recommendedName>
        <fullName evidence="5">Methyl-accepting transducer domain-containing protein</fullName>
    </recommendedName>
</protein>
<name>A0A401FR03_9BACT</name>
<dbReference type="AlphaFoldDB" id="A0A401FR03"/>
<keyword evidence="3" id="KW-0807">Transducer</keyword>
<dbReference type="GO" id="GO:0004888">
    <property type="term" value="F:transmembrane signaling receptor activity"/>
    <property type="evidence" value="ECO:0007669"/>
    <property type="project" value="InterPro"/>
</dbReference>
<comment type="similarity">
    <text evidence="2">Belongs to the methyl-accepting chemotaxis (MCP) protein family.</text>
</comment>
<keyword evidence="4" id="KW-0472">Membrane</keyword>
<dbReference type="PANTHER" id="PTHR43531">
    <property type="entry name" value="PROTEIN ICFG"/>
    <property type="match status" value="1"/>
</dbReference>
<dbReference type="GO" id="GO:0007165">
    <property type="term" value="P:signal transduction"/>
    <property type="evidence" value="ECO:0007669"/>
    <property type="project" value="UniProtKB-KW"/>
</dbReference>
<evidence type="ECO:0000313" key="7">
    <source>
        <dbReference type="Proteomes" id="UP000288096"/>
    </source>
</evidence>
<reference evidence="7" key="2">
    <citation type="submission" date="2019-01" db="EMBL/GenBank/DDBJ databases">
        <title>Genome sequence of Desulfonema ishimotonii strain Tokyo 01.</title>
        <authorList>
            <person name="Fukui M."/>
        </authorList>
    </citation>
    <scope>NUCLEOTIDE SEQUENCE [LARGE SCALE GENOMIC DNA]</scope>
    <source>
        <strain evidence="7">Tokyo 01</strain>
    </source>
</reference>
<dbReference type="SMART" id="SM00283">
    <property type="entry name" value="MA"/>
    <property type="match status" value="1"/>
</dbReference>
<evidence type="ECO:0000256" key="2">
    <source>
        <dbReference type="ARBA" id="ARBA00029447"/>
    </source>
</evidence>
<keyword evidence="4" id="KW-1133">Transmembrane helix</keyword>
<dbReference type="PROSITE" id="PS50111">
    <property type="entry name" value="CHEMOTAXIS_TRANSDUC_2"/>
    <property type="match status" value="1"/>
</dbReference>
<dbReference type="InterPro" id="IPR051310">
    <property type="entry name" value="MCP_chemotaxis"/>
</dbReference>
<dbReference type="PANTHER" id="PTHR43531:SF11">
    <property type="entry name" value="METHYL-ACCEPTING CHEMOTAXIS PROTEIN 3"/>
    <property type="match status" value="1"/>
</dbReference>
<keyword evidence="4" id="KW-0812">Transmembrane</keyword>
<dbReference type="RefSeq" id="WP_166404785.1">
    <property type="nucleotide sequence ID" value="NZ_BEXT01000001.1"/>
</dbReference>
<evidence type="ECO:0000259" key="5">
    <source>
        <dbReference type="PROSITE" id="PS50111"/>
    </source>
</evidence>
<keyword evidence="7" id="KW-1185">Reference proteome</keyword>
<dbReference type="SUPFAM" id="SSF58104">
    <property type="entry name" value="Methyl-accepting chemotaxis protein (MCP) signaling domain"/>
    <property type="match status" value="1"/>
</dbReference>
<dbReference type="Pfam" id="PF00015">
    <property type="entry name" value="MCPsignal"/>
    <property type="match status" value="1"/>
</dbReference>
<reference evidence="7" key="1">
    <citation type="submission" date="2017-11" db="EMBL/GenBank/DDBJ databases">
        <authorList>
            <person name="Watanabe M."/>
            <person name="Kojima H."/>
        </authorList>
    </citation>
    <scope>NUCLEOTIDE SEQUENCE [LARGE SCALE GENOMIC DNA]</scope>
    <source>
        <strain evidence="7">Tokyo 01</strain>
    </source>
</reference>
<dbReference type="InterPro" id="IPR004090">
    <property type="entry name" value="Chemotax_Me-accpt_rcpt"/>
</dbReference>
<evidence type="ECO:0000256" key="1">
    <source>
        <dbReference type="ARBA" id="ARBA00022500"/>
    </source>
</evidence>
<proteinExistence type="inferred from homology"/>
<dbReference type="Gene3D" id="1.10.287.950">
    <property type="entry name" value="Methyl-accepting chemotaxis protein"/>
    <property type="match status" value="1"/>
</dbReference>
<organism evidence="6 7">
    <name type="scientific">Desulfonema ishimotonii</name>
    <dbReference type="NCBI Taxonomy" id="45657"/>
    <lineage>
        <taxon>Bacteria</taxon>
        <taxon>Pseudomonadati</taxon>
        <taxon>Thermodesulfobacteriota</taxon>
        <taxon>Desulfobacteria</taxon>
        <taxon>Desulfobacterales</taxon>
        <taxon>Desulfococcaceae</taxon>
        <taxon>Desulfonema</taxon>
    </lineage>
</organism>
<feature type="transmembrane region" description="Helical" evidence="4">
    <location>
        <begin position="210"/>
        <end position="232"/>
    </location>
</feature>
<gene>
    <name evidence="6" type="ORF">DENIS_0330</name>
</gene>
<dbReference type="InterPro" id="IPR004089">
    <property type="entry name" value="MCPsignal_dom"/>
</dbReference>
<comment type="caution">
    <text evidence="6">The sequence shown here is derived from an EMBL/GenBank/DDBJ whole genome shotgun (WGS) entry which is preliminary data.</text>
</comment>
<feature type="domain" description="Methyl-accepting transducer" evidence="5">
    <location>
        <begin position="246"/>
        <end position="475"/>
    </location>
</feature>
<keyword evidence="1" id="KW-0145">Chemotaxis</keyword>
<feature type="transmembrane region" description="Helical" evidence="4">
    <location>
        <begin position="20"/>
        <end position="40"/>
    </location>
</feature>
<dbReference type="Proteomes" id="UP000288096">
    <property type="component" value="Unassembled WGS sequence"/>
</dbReference>
<dbReference type="GO" id="GO:0006935">
    <property type="term" value="P:chemotaxis"/>
    <property type="evidence" value="ECO:0007669"/>
    <property type="project" value="UniProtKB-KW"/>
</dbReference>
<accession>A0A401FR03</accession>
<evidence type="ECO:0000256" key="4">
    <source>
        <dbReference type="SAM" id="Phobius"/>
    </source>
</evidence>
<dbReference type="PRINTS" id="PR00260">
    <property type="entry name" value="CHEMTRNSDUCR"/>
</dbReference>